<dbReference type="PROSITE" id="PS50928">
    <property type="entry name" value="ABC_TM1"/>
    <property type="match status" value="1"/>
</dbReference>
<evidence type="ECO:0000313" key="8">
    <source>
        <dbReference type="EMBL" id="NKG19827.1"/>
    </source>
</evidence>
<accession>A0ABX1G0R4</accession>
<evidence type="ECO:0000259" key="7">
    <source>
        <dbReference type="PROSITE" id="PS50928"/>
    </source>
</evidence>
<dbReference type="InterPro" id="IPR051204">
    <property type="entry name" value="ABC_transp_perm/SBD"/>
</dbReference>
<dbReference type="Proteomes" id="UP000746595">
    <property type="component" value="Unassembled WGS sequence"/>
</dbReference>
<dbReference type="PANTHER" id="PTHR30177:SF4">
    <property type="entry name" value="OSMOPROTECTANT IMPORT PERMEASE PROTEIN OSMW"/>
    <property type="match status" value="1"/>
</dbReference>
<dbReference type="SUPFAM" id="SSF161098">
    <property type="entry name" value="MetI-like"/>
    <property type="match status" value="1"/>
</dbReference>
<keyword evidence="5 6" id="KW-0472">Membrane</keyword>
<proteinExistence type="inferred from homology"/>
<protein>
    <submittedName>
        <fullName evidence="8">ABC transporter permease subunit</fullName>
    </submittedName>
</protein>
<dbReference type="EMBL" id="JAAWVT010000001">
    <property type="protein sequence ID" value="NKG19827.1"/>
    <property type="molecule type" value="Genomic_DNA"/>
</dbReference>
<evidence type="ECO:0000256" key="1">
    <source>
        <dbReference type="ARBA" id="ARBA00004141"/>
    </source>
</evidence>
<evidence type="ECO:0000256" key="6">
    <source>
        <dbReference type="RuleBase" id="RU363032"/>
    </source>
</evidence>
<feature type="domain" description="ABC transmembrane type-1" evidence="7">
    <location>
        <begin position="15"/>
        <end position="197"/>
    </location>
</feature>
<keyword evidence="3 6" id="KW-0812">Transmembrane</keyword>
<dbReference type="InterPro" id="IPR000515">
    <property type="entry name" value="MetI-like"/>
</dbReference>
<organism evidence="8 9">
    <name type="scientific">Paeniglutamicibacter terrestris</name>
    <dbReference type="NCBI Taxonomy" id="2723403"/>
    <lineage>
        <taxon>Bacteria</taxon>
        <taxon>Bacillati</taxon>
        <taxon>Actinomycetota</taxon>
        <taxon>Actinomycetes</taxon>
        <taxon>Micrococcales</taxon>
        <taxon>Micrococcaceae</taxon>
        <taxon>Paeniglutamicibacter</taxon>
    </lineage>
</organism>
<sequence length="226" mass="23826">MTWLSTSWPRVLELTWSHLLLSLPAILLGIMVAVPLGRIASRWPRPGGIVLGAASLLYAIPALPLLIIIPFLFGFPQRSPTTLVVALGVYAAAVLVRTSADAFTSIDSKVRESAIATGHSAGAMFWRVDLPLAVPVLVSGIRVVTVSTVGLVTISALIGVPSLGTLFTDGFQRGITAEVITGILAVIVVACVLDAICVVIGRKLTPWSHTRSQPKRTHEPAGEAKA</sequence>
<keyword evidence="4 6" id="KW-1133">Transmembrane helix</keyword>
<dbReference type="PANTHER" id="PTHR30177">
    <property type="entry name" value="GLYCINE BETAINE/L-PROLINE TRANSPORT SYSTEM PERMEASE PROTEIN PROW"/>
    <property type="match status" value="1"/>
</dbReference>
<comment type="caution">
    <text evidence="8">The sequence shown here is derived from an EMBL/GenBank/DDBJ whole genome shotgun (WGS) entry which is preliminary data.</text>
</comment>
<dbReference type="CDD" id="cd06261">
    <property type="entry name" value="TM_PBP2"/>
    <property type="match status" value="1"/>
</dbReference>
<comment type="similarity">
    <text evidence="6">Belongs to the binding-protein-dependent transport system permease family.</text>
</comment>
<evidence type="ECO:0000256" key="4">
    <source>
        <dbReference type="ARBA" id="ARBA00022989"/>
    </source>
</evidence>
<feature type="transmembrane region" description="Helical" evidence="6">
    <location>
        <begin position="49"/>
        <end position="73"/>
    </location>
</feature>
<evidence type="ECO:0000313" key="9">
    <source>
        <dbReference type="Proteomes" id="UP000746595"/>
    </source>
</evidence>
<dbReference type="InterPro" id="IPR035906">
    <property type="entry name" value="MetI-like_sf"/>
</dbReference>
<dbReference type="RefSeq" id="WP_168150727.1">
    <property type="nucleotide sequence ID" value="NZ_JAAWVT010000001.1"/>
</dbReference>
<reference evidence="8 9" key="1">
    <citation type="submission" date="2020-04" db="EMBL/GenBank/DDBJ databases">
        <title>Paeniglutamicibacter sp. ANT13_2, a novel actinomycete isolated from sediment in Antarctica.</title>
        <authorList>
            <person name="Sakdapetsiri C."/>
            <person name="Pinyakong O."/>
        </authorList>
    </citation>
    <scope>NUCLEOTIDE SEQUENCE [LARGE SCALE GENOMIC DNA]</scope>
    <source>
        <strain evidence="8 9">ANT13_2</strain>
    </source>
</reference>
<feature type="transmembrane region" description="Helical" evidence="6">
    <location>
        <begin position="179"/>
        <end position="201"/>
    </location>
</feature>
<evidence type="ECO:0000256" key="2">
    <source>
        <dbReference type="ARBA" id="ARBA00022448"/>
    </source>
</evidence>
<dbReference type="Gene3D" id="1.10.3720.10">
    <property type="entry name" value="MetI-like"/>
    <property type="match status" value="1"/>
</dbReference>
<name>A0ABX1G0R4_9MICC</name>
<keyword evidence="9" id="KW-1185">Reference proteome</keyword>
<feature type="transmembrane region" description="Helical" evidence="6">
    <location>
        <begin position="132"/>
        <end position="159"/>
    </location>
</feature>
<feature type="transmembrane region" description="Helical" evidence="6">
    <location>
        <begin position="79"/>
        <end position="96"/>
    </location>
</feature>
<dbReference type="Pfam" id="PF00528">
    <property type="entry name" value="BPD_transp_1"/>
    <property type="match status" value="1"/>
</dbReference>
<feature type="transmembrane region" description="Helical" evidence="6">
    <location>
        <begin position="16"/>
        <end position="37"/>
    </location>
</feature>
<evidence type="ECO:0000256" key="3">
    <source>
        <dbReference type="ARBA" id="ARBA00022692"/>
    </source>
</evidence>
<comment type="subcellular location">
    <subcellularLocation>
        <location evidence="6">Cell membrane</location>
        <topology evidence="6">Multi-pass membrane protein</topology>
    </subcellularLocation>
    <subcellularLocation>
        <location evidence="1">Membrane</location>
        <topology evidence="1">Multi-pass membrane protein</topology>
    </subcellularLocation>
</comment>
<evidence type="ECO:0000256" key="5">
    <source>
        <dbReference type="ARBA" id="ARBA00023136"/>
    </source>
</evidence>
<keyword evidence="2 6" id="KW-0813">Transport</keyword>
<gene>
    <name evidence="8" type="ORF">HED64_03760</name>
</gene>